<sequence length="81" mass="9231">MEVQDSQSHEKDGVERNPYLAKLFTCLHKEKGNVYRGVTDASPHWEGSGNTIVSEPAMRFPSLYRFEFEPVCYRRPGLAVA</sequence>
<evidence type="ECO:0000313" key="1">
    <source>
        <dbReference type="EMBL" id="GFO11504.1"/>
    </source>
</evidence>
<dbReference type="Proteomes" id="UP000735302">
    <property type="component" value="Unassembled WGS sequence"/>
</dbReference>
<organism evidence="1 2">
    <name type="scientific">Plakobranchus ocellatus</name>
    <dbReference type="NCBI Taxonomy" id="259542"/>
    <lineage>
        <taxon>Eukaryota</taxon>
        <taxon>Metazoa</taxon>
        <taxon>Spiralia</taxon>
        <taxon>Lophotrochozoa</taxon>
        <taxon>Mollusca</taxon>
        <taxon>Gastropoda</taxon>
        <taxon>Heterobranchia</taxon>
        <taxon>Euthyneura</taxon>
        <taxon>Panpulmonata</taxon>
        <taxon>Sacoglossa</taxon>
        <taxon>Placobranchoidea</taxon>
        <taxon>Plakobranchidae</taxon>
        <taxon>Plakobranchus</taxon>
    </lineage>
</organism>
<dbReference type="EMBL" id="BLXT01004322">
    <property type="protein sequence ID" value="GFO11504.1"/>
    <property type="molecule type" value="Genomic_DNA"/>
</dbReference>
<proteinExistence type="predicted"/>
<comment type="caution">
    <text evidence="1">The sequence shown here is derived from an EMBL/GenBank/DDBJ whole genome shotgun (WGS) entry which is preliminary data.</text>
</comment>
<protein>
    <submittedName>
        <fullName evidence="1">Uncharacterized protein</fullName>
    </submittedName>
</protein>
<evidence type="ECO:0000313" key="2">
    <source>
        <dbReference type="Proteomes" id="UP000735302"/>
    </source>
</evidence>
<accession>A0AAV4AZJ1</accession>
<gene>
    <name evidence="1" type="ORF">PoB_003800900</name>
</gene>
<keyword evidence="2" id="KW-1185">Reference proteome</keyword>
<name>A0AAV4AZJ1_9GAST</name>
<reference evidence="1 2" key="1">
    <citation type="journal article" date="2021" name="Elife">
        <title>Chloroplast acquisition without the gene transfer in kleptoplastic sea slugs, Plakobranchus ocellatus.</title>
        <authorList>
            <person name="Maeda T."/>
            <person name="Takahashi S."/>
            <person name="Yoshida T."/>
            <person name="Shimamura S."/>
            <person name="Takaki Y."/>
            <person name="Nagai Y."/>
            <person name="Toyoda A."/>
            <person name="Suzuki Y."/>
            <person name="Arimoto A."/>
            <person name="Ishii H."/>
            <person name="Satoh N."/>
            <person name="Nishiyama T."/>
            <person name="Hasebe M."/>
            <person name="Maruyama T."/>
            <person name="Minagawa J."/>
            <person name="Obokata J."/>
            <person name="Shigenobu S."/>
        </authorList>
    </citation>
    <scope>NUCLEOTIDE SEQUENCE [LARGE SCALE GENOMIC DNA]</scope>
</reference>
<dbReference type="AlphaFoldDB" id="A0AAV4AZJ1"/>